<dbReference type="SUPFAM" id="SSF54427">
    <property type="entry name" value="NTF2-like"/>
    <property type="match status" value="1"/>
</dbReference>
<accession>A0ABY6E0M8</accession>
<name>A0ABY6E0M8_9ACTN</name>
<protein>
    <submittedName>
        <fullName evidence="2">Nuclear transport factor 2 family protein</fullName>
    </submittedName>
</protein>
<dbReference type="RefSeq" id="WP_263229629.1">
    <property type="nucleotide sequence ID" value="NZ_CP106793.1"/>
</dbReference>
<dbReference type="Pfam" id="PF13577">
    <property type="entry name" value="SnoaL_4"/>
    <property type="match status" value="1"/>
</dbReference>
<reference evidence="2" key="1">
    <citation type="submission" date="2022-10" db="EMBL/GenBank/DDBJ databases">
        <authorList>
            <person name="Mo P."/>
        </authorList>
    </citation>
    <scope>NUCLEOTIDE SEQUENCE</scope>
    <source>
        <strain evidence="2">HUAS 13-4</strain>
    </source>
</reference>
<dbReference type="InterPro" id="IPR037401">
    <property type="entry name" value="SnoaL-like"/>
</dbReference>
<evidence type="ECO:0000259" key="1">
    <source>
        <dbReference type="Pfam" id="PF13577"/>
    </source>
</evidence>
<proteinExistence type="predicted"/>
<dbReference type="Proteomes" id="UP001061298">
    <property type="component" value="Chromosome"/>
</dbReference>
<evidence type="ECO:0000313" key="2">
    <source>
        <dbReference type="EMBL" id="UXY19493.1"/>
    </source>
</evidence>
<dbReference type="InterPro" id="IPR032710">
    <property type="entry name" value="NTF2-like_dom_sf"/>
</dbReference>
<organism evidence="2 3">
    <name type="scientific">Streptomyces cynarae</name>
    <dbReference type="NCBI Taxonomy" id="2981134"/>
    <lineage>
        <taxon>Bacteria</taxon>
        <taxon>Bacillati</taxon>
        <taxon>Actinomycetota</taxon>
        <taxon>Actinomycetes</taxon>
        <taxon>Kitasatosporales</taxon>
        <taxon>Streptomycetaceae</taxon>
        <taxon>Streptomyces</taxon>
    </lineage>
</organism>
<feature type="domain" description="SnoaL-like" evidence="1">
    <location>
        <begin position="15"/>
        <end position="136"/>
    </location>
</feature>
<sequence length="146" mass="16483">MTQTFATPDVTTDVYSRVQHFYAHQMQALDSLRFEDYAATFTEDGTFQHSPQAEPARTRAGIVAELVEFHKRFDGDPVQRRHWFTHIALTPQPDGSLASTVYALVVTVRPGGKPEIAPSCVVHDVLEIDEGRVLTRSRLVTHDQMF</sequence>
<keyword evidence="3" id="KW-1185">Reference proteome</keyword>
<dbReference type="CDD" id="cd00531">
    <property type="entry name" value="NTF2_like"/>
    <property type="match status" value="1"/>
</dbReference>
<dbReference type="Gene3D" id="3.10.450.50">
    <property type="match status" value="1"/>
</dbReference>
<evidence type="ECO:0000313" key="3">
    <source>
        <dbReference type="Proteomes" id="UP001061298"/>
    </source>
</evidence>
<gene>
    <name evidence="2" type="ORF">N8I84_12705</name>
</gene>
<dbReference type="EMBL" id="CP106793">
    <property type="protein sequence ID" value="UXY19493.1"/>
    <property type="molecule type" value="Genomic_DNA"/>
</dbReference>